<keyword evidence="1" id="KW-1133">Transmembrane helix</keyword>
<gene>
    <name evidence="2" type="ORF">QJ522_04625</name>
</gene>
<evidence type="ECO:0008006" key="4">
    <source>
        <dbReference type="Google" id="ProtNLM"/>
    </source>
</evidence>
<proteinExistence type="predicted"/>
<feature type="transmembrane region" description="Helical" evidence="1">
    <location>
        <begin position="47"/>
        <end position="65"/>
    </location>
</feature>
<keyword evidence="3" id="KW-1185">Reference proteome</keyword>
<dbReference type="EMBL" id="JASCXX010000004">
    <property type="protein sequence ID" value="MDI6448319.1"/>
    <property type="molecule type" value="Genomic_DNA"/>
</dbReference>
<reference evidence="2" key="1">
    <citation type="submission" date="2023-05" db="EMBL/GenBank/DDBJ databases">
        <title>Anaerotaeda fermentans gen. nov., sp. nov., a novel anaerobic planctomycete of the new family within the order Sedimentisphaerales isolated from Taman Peninsula, Russia.</title>
        <authorList>
            <person name="Khomyakova M.A."/>
            <person name="Merkel A.Y."/>
            <person name="Slobodkin A.I."/>
        </authorList>
    </citation>
    <scope>NUCLEOTIDE SEQUENCE</scope>
    <source>
        <strain evidence="2">M17dextr</strain>
    </source>
</reference>
<keyword evidence="1" id="KW-0812">Transmembrane</keyword>
<name>A0AAW6TVM7_9BACT</name>
<evidence type="ECO:0000313" key="2">
    <source>
        <dbReference type="EMBL" id="MDI6448319.1"/>
    </source>
</evidence>
<dbReference type="RefSeq" id="WP_349243727.1">
    <property type="nucleotide sequence ID" value="NZ_JASCXX010000004.1"/>
</dbReference>
<evidence type="ECO:0000256" key="1">
    <source>
        <dbReference type="SAM" id="Phobius"/>
    </source>
</evidence>
<protein>
    <recommendedName>
        <fullName evidence="4">GDT1 family protein</fullName>
    </recommendedName>
</protein>
<evidence type="ECO:0000313" key="3">
    <source>
        <dbReference type="Proteomes" id="UP001431776"/>
    </source>
</evidence>
<dbReference type="AlphaFoldDB" id="A0AAW6TVM7"/>
<accession>A0AAW6TVM7</accession>
<keyword evidence="1" id="KW-0472">Membrane</keyword>
<organism evidence="2 3">
    <name type="scientific">Anaerobaca lacustris</name>
    <dbReference type="NCBI Taxonomy" id="3044600"/>
    <lineage>
        <taxon>Bacteria</taxon>
        <taxon>Pseudomonadati</taxon>
        <taxon>Planctomycetota</taxon>
        <taxon>Phycisphaerae</taxon>
        <taxon>Sedimentisphaerales</taxon>
        <taxon>Anaerobacaceae</taxon>
        <taxon>Anaerobaca</taxon>
    </lineage>
</organism>
<comment type="caution">
    <text evidence="2">The sequence shown here is derived from an EMBL/GenBank/DDBJ whole genome shotgun (WGS) entry which is preliminary data.</text>
</comment>
<feature type="transmembrane region" description="Helical" evidence="1">
    <location>
        <begin position="6"/>
        <end position="35"/>
    </location>
</feature>
<sequence>MTGPALVAGAANVMGADTVGIGLLLGVALLVDAYIGKRIVNRTPERLFVALVEVTLVIAGLHLIASF</sequence>
<dbReference type="Proteomes" id="UP001431776">
    <property type="component" value="Unassembled WGS sequence"/>
</dbReference>